<evidence type="ECO:0000313" key="15">
    <source>
        <dbReference type="Proteomes" id="UP000028643"/>
    </source>
</evidence>
<name>A0A085V663_PSESX</name>
<dbReference type="Gene3D" id="3.30.565.10">
    <property type="entry name" value="Histidine kinase-like ATPase, C-terminal domain"/>
    <property type="match status" value="1"/>
</dbReference>
<dbReference type="Pfam" id="PF00672">
    <property type="entry name" value="HAMP"/>
    <property type="match status" value="1"/>
</dbReference>
<dbReference type="InterPro" id="IPR004358">
    <property type="entry name" value="Sig_transdc_His_kin-like_C"/>
</dbReference>
<dbReference type="SMART" id="SM00304">
    <property type="entry name" value="HAMP"/>
    <property type="match status" value="1"/>
</dbReference>
<dbReference type="GO" id="GO:0000155">
    <property type="term" value="F:phosphorelay sensor kinase activity"/>
    <property type="evidence" value="ECO:0007669"/>
    <property type="project" value="InterPro"/>
</dbReference>
<dbReference type="InterPro" id="IPR036097">
    <property type="entry name" value="HisK_dim/P_sf"/>
</dbReference>
<evidence type="ECO:0000313" key="14">
    <source>
        <dbReference type="EMBL" id="KFE50926.1"/>
    </source>
</evidence>
<dbReference type="InterPro" id="IPR003661">
    <property type="entry name" value="HisK_dim/P_dom"/>
</dbReference>
<gene>
    <name evidence="14" type="ORF">IV02_16020</name>
</gene>
<dbReference type="Gene3D" id="6.10.340.10">
    <property type="match status" value="1"/>
</dbReference>
<comment type="subcellular location">
    <subcellularLocation>
        <location evidence="2">Membrane</location>
    </subcellularLocation>
</comment>
<evidence type="ECO:0000256" key="2">
    <source>
        <dbReference type="ARBA" id="ARBA00004370"/>
    </source>
</evidence>
<dbReference type="RefSeq" id="WP_047576199.1">
    <property type="nucleotide sequence ID" value="NZ_JPQT01000108.1"/>
</dbReference>
<evidence type="ECO:0000256" key="11">
    <source>
        <dbReference type="SAM" id="Phobius"/>
    </source>
</evidence>
<evidence type="ECO:0000256" key="1">
    <source>
        <dbReference type="ARBA" id="ARBA00000085"/>
    </source>
</evidence>
<dbReference type="Proteomes" id="UP000028643">
    <property type="component" value="Unassembled WGS sequence"/>
</dbReference>
<dbReference type="InterPro" id="IPR005467">
    <property type="entry name" value="His_kinase_dom"/>
</dbReference>
<dbReference type="PANTHER" id="PTHR45436:SF16">
    <property type="entry name" value="HISTIDINE KINASE"/>
    <property type="match status" value="1"/>
</dbReference>
<dbReference type="PANTHER" id="PTHR45436">
    <property type="entry name" value="SENSOR HISTIDINE KINASE YKOH"/>
    <property type="match status" value="1"/>
</dbReference>
<dbReference type="SMART" id="SM00388">
    <property type="entry name" value="HisKA"/>
    <property type="match status" value="1"/>
</dbReference>
<accession>A0A085V663</accession>
<dbReference type="SUPFAM" id="SSF55874">
    <property type="entry name" value="ATPase domain of HSP90 chaperone/DNA topoisomerase II/histidine kinase"/>
    <property type="match status" value="1"/>
</dbReference>
<comment type="catalytic activity">
    <reaction evidence="1">
        <text>ATP + protein L-histidine = ADP + protein N-phospho-L-histidine.</text>
        <dbReference type="EC" id="2.7.13.3"/>
    </reaction>
</comment>
<reference evidence="14 15" key="1">
    <citation type="submission" date="2014-07" db="EMBL/GenBank/DDBJ databases">
        <title>Draft Genome Sequences of Environmental Pseudomonas syringae strains.</title>
        <authorList>
            <person name="Baltrus D.A."/>
            <person name="Berge O."/>
            <person name="Morris C."/>
        </authorList>
    </citation>
    <scope>NUCLEOTIDE SEQUENCE [LARGE SCALE GENOMIC DNA]</scope>
    <source>
        <strain evidence="14 15">CEB003</strain>
    </source>
</reference>
<feature type="domain" description="Histidine kinase" evidence="12">
    <location>
        <begin position="218"/>
        <end position="421"/>
    </location>
</feature>
<comment type="caution">
    <text evidence="14">The sequence shown here is derived from an EMBL/GenBank/DDBJ whole genome shotgun (WGS) entry which is preliminary data.</text>
</comment>
<keyword evidence="10 11" id="KW-0472">Membrane</keyword>
<organism evidence="14 15">
    <name type="scientific">Pseudomonas syringae</name>
    <dbReference type="NCBI Taxonomy" id="317"/>
    <lineage>
        <taxon>Bacteria</taxon>
        <taxon>Pseudomonadati</taxon>
        <taxon>Pseudomonadota</taxon>
        <taxon>Gammaproteobacteria</taxon>
        <taxon>Pseudomonadales</taxon>
        <taxon>Pseudomonadaceae</taxon>
        <taxon>Pseudomonas</taxon>
    </lineage>
</organism>
<dbReference type="CDD" id="cd00082">
    <property type="entry name" value="HisKA"/>
    <property type="match status" value="1"/>
</dbReference>
<keyword evidence="6 11" id="KW-0812">Transmembrane</keyword>
<dbReference type="EMBL" id="JPQT01000108">
    <property type="protein sequence ID" value="KFE50926.1"/>
    <property type="molecule type" value="Genomic_DNA"/>
</dbReference>
<protein>
    <recommendedName>
        <fullName evidence="3">histidine kinase</fullName>
        <ecNumber evidence="3">2.7.13.3</ecNumber>
    </recommendedName>
</protein>
<dbReference type="EC" id="2.7.13.3" evidence="3"/>
<dbReference type="PRINTS" id="PR00344">
    <property type="entry name" value="BCTRLSENSOR"/>
</dbReference>
<sequence length="421" mass="46826">MDIKHSLKQRIVIVFTLMSTLVAVVFAAGIVVTVHFVEKKLTVLSLDGDLHRLLVMDDVANWSHRPDKLSLFYVEGGAGDLAMADDLKRLTPGFHTFVRGKNTYYAMVDSVDGRSYVLLRDQRSSVKRERILFGVVLVGFVLSVLLALLLGRLLAQRVMAPVVKLAGQVRQRDQLLEVAPSLAPEYGNDEVGELAVSFDETLGRLRAALGREKLFTSDVSHELRTPLMVLASSCELLLENPNLDPRSHAQVTRIARASEGMRQLVETFLLLARIESDQAGRGPRSTVKATADELVDMWRKPIEEKGIVLRYEPGEPLPDLYNATLLHSVMGNLLRNAWHYTDEGFICLTLDSHGFSVQDSGIGIPLEKQQAMFQPFVRGDEQRGEGLGLGLSLVQRICVHQGWSVTLHSRVPHGCCFDVRL</sequence>
<evidence type="ECO:0000256" key="3">
    <source>
        <dbReference type="ARBA" id="ARBA00012438"/>
    </source>
</evidence>
<dbReference type="AlphaFoldDB" id="A0A085V663"/>
<keyword evidence="8 11" id="KW-1133">Transmembrane helix</keyword>
<evidence type="ECO:0000259" key="13">
    <source>
        <dbReference type="PROSITE" id="PS50885"/>
    </source>
</evidence>
<dbReference type="InterPro" id="IPR003594">
    <property type="entry name" value="HATPase_dom"/>
</dbReference>
<dbReference type="Gene3D" id="1.10.287.130">
    <property type="match status" value="1"/>
</dbReference>
<evidence type="ECO:0000259" key="12">
    <source>
        <dbReference type="PROSITE" id="PS50109"/>
    </source>
</evidence>
<dbReference type="SMART" id="SM00387">
    <property type="entry name" value="HATPase_c"/>
    <property type="match status" value="1"/>
</dbReference>
<feature type="domain" description="HAMP" evidence="13">
    <location>
        <begin position="184"/>
        <end position="210"/>
    </location>
</feature>
<keyword evidence="9" id="KW-0902">Two-component regulatory system</keyword>
<evidence type="ECO:0000256" key="9">
    <source>
        <dbReference type="ARBA" id="ARBA00023012"/>
    </source>
</evidence>
<evidence type="ECO:0000256" key="4">
    <source>
        <dbReference type="ARBA" id="ARBA00022553"/>
    </source>
</evidence>
<keyword evidence="7 14" id="KW-0418">Kinase</keyword>
<dbReference type="InterPro" id="IPR036890">
    <property type="entry name" value="HATPase_C_sf"/>
</dbReference>
<dbReference type="Pfam" id="PF02518">
    <property type="entry name" value="HATPase_c"/>
    <property type="match status" value="1"/>
</dbReference>
<dbReference type="SUPFAM" id="SSF47384">
    <property type="entry name" value="Homodimeric domain of signal transducing histidine kinase"/>
    <property type="match status" value="1"/>
</dbReference>
<dbReference type="GO" id="GO:0005886">
    <property type="term" value="C:plasma membrane"/>
    <property type="evidence" value="ECO:0007669"/>
    <property type="project" value="TreeGrafter"/>
</dbReference>
<dbReference type="PROSITE" id="PS50885">
    <property type="entry name" value="HAMP"/>
    <property type="match status" value="1"/>
</dbReference>
<evidence type="ECO:0000256" key="5">
    <source>
        <dbReference type="ARBA" id="ARBA00022679"/>
    </source>
</evidence>
<dbReference type="InterPro" id="IPR003660">
    <property type="entry name" value="HAMP_dom"/>
</dbReference>
<dbReference type="PROSITE" id="PS50109">
    <property type="entry name" value="HIS_KIN"/>
    <property type="match status" value="1"/>
</dbReference>
<feature type="transmembrane region" description="Helical" evidence="11">
    <location>
        <begin position="12"/>
        <end position="37"/>
    </location>
</feature>
<keyword evidence="4" id="KW-0597">Phosphoprotein</keyword>
<evidence type="ECO:0000256" key="8">
    <source>
        <dbReference type="ARBA" id="ARBA00022989"/>
    </source>
</evidence>
<evidence type="ECO:0000256" key="10">
    <source>
        <dbReference type="ARBA" id="ARBA00023136"/>
    </source>
</evidence>
<keyword evidence="5" id="KW-0808">Transferase</keyword>
<proteinExistence type="predicted"/>
<evidence type="ECO:0000256" key="6">
    <source>
        <dbReference type="ARBA" id="ARBA00022692"/>
    </source>
</evidence>
<dbReference type="Pfam" id="PF00512">
    <property type="entry name" value="HisKA"/>
    <property type="match status" value="1"/>
</dbReference>
<dbReference type="InterPro" id="IPR050428">
    <property type="entry name" value="TCS_sensor_his_kinase"/>
</dbReference>
<dbReference type="PATRIC" id="fig|317.174.peg.3277"/>
<evidence type="ECO:0000256" key="7">
    <source>
        <dbReference type="ARBA" id="ARBA00022777"/>
    </source>
</evidence>
<feature type="transmembrane region" description="Helical" evidence="11">
    <location>
        <begin position="131"/>
        <end position="155"/>
    </location>
</feature>